<accession>A0A6M4GYJ7</accession>
<dbReference type="CDD" id="cd02224">
    <property type="entry name" value="cupin_SPO2919-like"/>
    <property type="match status" value="1"/>
</dbReference>
<gene>
    <name evidence="3" type="ORF">DSM104443_03401</name>
</gene>
<reference evidence="3 4" key="1">
    <citation type="submission" date="2020-04" db="EMBL/GenBank/DDBJ databases">
        <title>Usitatibacter rugosus gen. nov., sp. nov. and Usitatibacter palustris sp. nov., novel members of Usitatibacteraceae fam. nov. within the order Nitrosomonadales isolated from soil.</title>
        <authorList>
            <person name="Huber K.J."/>
            <person name="Neumann-Schaal M."/>
            <person name="Geppert A."/>
            <person name="Luckner M."/>
            <person name="Wanner G."/>
            <person name="Overmann J."/>
        </authorList>
    </citation>
    <scope>NUCLEOTIDE SEQUENCE [LARGE SCALE GENOMIC DNA]</scope>
    <source>
        <strain evidence="3 4">0125_3</strain>
    </source>
</reference>
<name>A0A6M4GYJ7_9PROT</name>
<evidence type="ECO:0000259" key="2">
    <source>
        <dbReference type="Pfam" id="PF07883"/>
    </source>
</evidence>
<keyword evidence="1" id="KW-0479">Metal-binding</keyword>
<dbReference type="Pfam" id="PF07883">
    <property type="entry name" value="Cupin_2"/>
    <property type="match status" value="1"/>
</dbReference>
<dbReference type="PANTHER" id="PTHR35848:SF6">
    <property type="entry name" value="CUPIN TYPE-2 DOMAIN-CONTAINING PROTEIN"/>
    <property type="match status" value="1"/>
</dbReference>
<dbReference type="EMBL" id="CP053069">
    <property type="protein sequence ID" value="QJR12316.1"/>
    <property type="molecule type" value="Genomic_DNA"/>
</dbReference>
<dbReference type="RefSeq" id="WP_171094416.1">
    <property type="nucleotide sequence ID" value="NZ_CP053069.1"/>
</dbReference>
<dbReference type="InterPro" id="IPR051610">
    <property type="entry name" value="GPI/OXD"/>
</dbReference>
<dbReference type="AlphaFoldDB" id="A0A6M4GYJ7"/>
<proteinExistence type="predicted"/>
<dbReference type="InterPro" id="IPR014710">
    <property type="entry name" value="RmlC-like_jellyroll"/>
</dbReference>
<dbReference type="PANTHER" id="PTHR35848">
    <property type="entry name" value="OXALATE-BINDING PROTEIN"/>
    <property type="match status" value="1"/>
</dbReference>
<evidence type="ECO:0000256" key="1">
    <source>
        <dbReference type="ARBA" id="ARBA00022723"/>
    </source>
</evidence>
<dbReference type="SUPFAM" id="SSF51182">
    <property type="entry name" value="RmlC-like cupins"/>
    <property type="match status" value="1"/>
</dbReference>
<organism evidence="3 4">
    <name type="scientific">Usitatibacter rugosus</name>
    <dbReference type="NCBI Taxonomy" id="2732067"/>
    <lineage>
        <taxon>Bacteria</taxon>
        <taxon>Pseudomonadati</taxon>
        <taxon>Pseudomonadota</taxon>
        <taxon>Betaproteobacteria</taxon>
        <taxon>Nitrosomonadales</taxon>
        <taxon>Usitatibacteraceae</taxon>
        <taxon>Usitatibacter</taxon>
    </lineage>
</organism>
<evidence type="ECO:0000313" key="4">
    <source>
        <dbReference type="Proteomes" id="UP000501534"/>
    </source>
</evidence>
<protein>
    <recommendedName>
        <fullName evidence="2">Cupin type-2 domain-containing protein</fullName>
    </recommendedName>
</protein>
<evidence type="ECO:0000313" key="3">
    <source>
        <dbReference type="EMBL" id="QJR12316.1"/>
    </source>
</evidence>
<dbReference type="Gene3D" id="2.60.120.10">
    <property type="entry name" value="Jelly Rolls"/>
    <property type="match status" value="1"/>
</dbReference>
<dbReference type="GO" id="GO:0046872">
    <property type="term" value="F:metal ion binding"/>
    <property type="evidence" value="ECO:0007669"/>
    <property type="project" value="UniProtKB-KW"/>
</dbReference>
<sequence>MSGATASRVIDQRVANLDELKLERFEQGDKYGCDAVRIGPLLGAKQLGYSYDVVPPGKRSCPFHSHHGEEEMFFIVKGSGTLRYGPETRKVRAGDFICCPTGGPETAHQLVNDSDAPLAYISVSTMLPAEICEYPDSGKVGAFGGASTPRLRHMTKADSGVDYWKDEA</sequence>
<dbReference type="KEGG" id="uru:DSM104443_03401"/>
<dbReference type="Proteomes" id="UP000501534">
    <property type="component" value="Chromosome"/>
</dbReference>
<keyword evidence="4" id="KW-1185">Reference proteome</keyword>
<feature type="domain" description="Cupin type-2" evidence="2">
    <location>
        <begin position="53"/>
        <end position="123"/>
    </location>
</feature>
<dbReference type="InterPro" id="IPR011051">
    <property type="entry name" value="RmlC_Cupin_sf"/>
</dbReference>
<dbReference type="InterPro" id="IPR013096">
    <property type="entry name" value="Cupin_2"/>
</dbReference>